<accession>A0A1F4SE95</accession>
<dbReference type="NCBIfam" id="NF047751">
    <property type="entry name" value="HepT_toxin"/>
    <property type="match status" value="1"/>
</dbReference>
<sequence length="140" mass="16090">MTPLNSDQKQSVIERVSFMQVELSDLAKYKNIDWPTYSNERETRRNVERIIENIANSVIDVCKITLAGETTEIPGTYQDIVLKLGEIKIISKDLVSQLASLTKARNVLAHQYLDIKWDLIKDLVKQMPIFIPEFIKALNL</sequence>
<organism evidence="5 6">
    <name type="scientific">candidate division WOR-1 bacterium RIFOXYB2_FULL_37_13</name>
    <dbReference type="NCBI Taxonomy" id="1802579"/>
    <lineage>
        <taxon>Bacteria</taxon>
        <taxon>Bacillati</taxon>
        <taxon>Saganbacteria</taxon>
    </lineage>
</organism>
<keyword evidence="2" id="KW-0540">Nuclease</keyword>
<evidence type="ECO:0000256" key="3">
    <source>
        <dbReference type="ARBA" id="ARBA00022801"/>
    </source>
</evidence>
<dbReference type="PANTHER" id="PTHR33397">
    <property type="entry name" value="UPF0331 PROTEIN YUTE"/>
    <property type="match status" value="1"/>
</dbReference>
<dbReference type="GO" id="GO:0004540">
    <property type="term" value="F:RNA nuclease activity"/>
    <property type="evidence" value="ECO:0007669"/>
    <property type="project" value="InterPro"/>
</dbReference>
<gene>
    <name evidence="5" type="ORF">A2310_02565</name>
</gene>
<comment type="caution">
    <text evidence="5">The sequence shown here is derived from an EMBL/GenBank/DDBJ whole genome shotgun (WGS) entry which is preliminary data.</text>
</comment>
<proteinExistence type="inferred from homology"/>
<evidence type="ECO:0000256" key="2">
    <source>
        <dbReference type="ARBA" id="ARBA00022722"/>
    </source>
</evidence>
<dbReference type="EMBL" id="MEUB01000068">
    <property type="protein sequence ID" value="OGC18755.1"/>
    <property type="molecule type" value="Genomic_DNA"/>
</dbReference>
<evidence type="ECO:0000256" key="1">
    <source>
        <dbReference type="ARBA" id="ARBA00022649"/>
    </source>
</evidence>
<dbReference type="InterPro" id="IPR037038">
    <property type="entry name" value="HepT-like_sf"/>
</dbReference>
<dbReference type="Gene3D" id="1.20.120.580">
    <property type="entry name" value="bsu32300-like"/>
    <property type="match status" value="1"/>
</dbReference>
<dbReference type="Proteomes" id="UP000178417">
    <property type="component" value="Unassembled WGS sequence"/>
</dbReference>
<dbReference type="InterPro" id="IPR008201">
    <property type="entry name" value="HepT-like"/>
</dbReference>
<dbReference type="GO" id="GO:0016787">
    <property type="term" value="F:hydrolase activity"/>
    <property type="evidence" value="ECO:0007669"/>
    <property type="project" value="UniProtKB-KW"/>
</dbReference>
<evidence type="ECO:0000313" key="6">
    <source>
        <dbReference type="Proteomes" id="UP000178417"/>
    </source>
</evidence>
<comment type="similarity">
    <text evidence="4">Belongs to the HepT RNase toxin family.</text>
</comment>
<dbReference type="AlphaFoldDB" id="A0A1F4SE95"/>
<dbReference type="Pfam" id="PF01934">
    <property type="entry name" value="HepT-like"/>
    <property type="match status" value="1"/>
</dbReference>
<evidence type="ECO:0000313" key="5">
    <source>
        <dbReference type="EMBL" id="OGC18755.1"/>
    </source>
</evidence>
<protein>
    <recommendedName>
        <fullName evidence="7">DUF86 domain-containing protein</fullName>
    </recommendedName>
</protein>
<dbReference type="GO" id="GO:0110001">
    <property type="term" value="C:toxin-antitoxin complex"/>
    <property type="evidence" value="ECO:0007669"/>
    <property type="project" value="InterPro"/>
</dbReference>
<name>A0A1F4SE95_UNCSA</name>
<evidence type="ECO:0000256" key="4">
    <source>
        <dbReference type="ARBA" id="ARBA00024207"/>
    </source>
</evidence>
<reference evidence="5 6" key="1">
    <citation type="journal article" date="2016" name="Nat. Commun.">
        <title>Thousands of microbial genomes shed light on interconnected biogeochemical processes in an aquifer system.</title>
        <authorList>
            <person name="Anantharaman K."/>
            <person name="Brown C.T."/>
            <person name="Hug L.A."/>
            <person name="Sharon I."/>
            <person name="Castelle C.J."/>
            <person name="Probst A.J."/>
            <person name="Thomas B.C."/>
            <person name="Singh A."/>
            <person name="Wilkins M.J."/>
            <person name="Karaoz U."/>
            <person name="Brodie E.L."/>
            <person name="Williams K.H."/>
            <person name="Hubbard S.S."/>
            <person name="Banfield J.F."/>
        </authorList>
    </citation>
    <scope>NUCLEOTIDE SEQUENCE [LARGE SCALE GENOMIC DNA]</scope>
</reference>
<keyword evidence="1" id="KW-1277">Toxin-antitoxin system</keyword>
<keyword evidence="3" id="KW-0378">Hydrolase</keyword>
<dbReference type="STRING" id="1802579.A2310_02565"/>
<dbReference type="InterPro" id="IPR052379">
    <property type="entry name" value="Type_VII_TA_RNase"/>
</dbReference>
<dbReference type="PANTHER" id="PTHR33397:SF5">
    <property type="entry name" value="RNASE YUTE-RELATED"/>
    <property type="match status" value="1"/>
</dbReference>
<evidence type="ECO:0008006" key="7">
    <source>
        <dbReference type="Google" id="ProtNLM"/>
    </source>
</evidence>